<sequence>MFAKVLDCHPTLITGFDALDAGALVDSWRQQPGTPAYCTELTGDELTPALDAADEARAPHIRDVLMKAFMSAEAPLTHAKIVEKNRAVTAKPWL</sequence>
<dbReference type="OrthoDB" id="1523398at2"/>
<gene>
    <name evidence="1" type="ORF">AN403_4152</name>
</gene>
<evidence type="ECO:0000313" key="1">
    <source>
        <dbReference type="EMBL" id="KPU60419.1"/>
    </source>
</evidence>
<dbReference type="PATRIC" id="fig|294.162.peg.1809"/>
<protein>
    <submittedName>
        <fullName evidence="1">NADP oxidoreductase coenzyme F420-dependent domain protein</fullName>
    </submittedName>
</protein>
<evidence type="ECO:0000313" key="2">
    <source>
        <dbReference type="Proteomes" id="UP000050349"/>
    </source>
</evidence>
<organism evidence="1 2">
    <name type="scientific">Pseudomonas fluorescens</name>
    <dbReference type="NCBI Taxonomy" id="294"/>
    <lineage>
        <taxon>Bacteria</taxon>
        <taxon>Pseudomonadati</taxon>
        <taxon>Pseudomonadota</taxon>
        <taxon>Gammaproteobacteria</taxon>
        <taxon>Pseudomonadales</taxon>
        <taxon>Pseudomonadaceae</taxon>
        <taxon>Pseudomonas</taxon>
    </lineage>
</organism>
<dbReference type="AlphaFoldDB" id="A0A0P8X3B6"/>
<proteinExistence type="predicted"/>
<name>A0A0P8X3B6_PSEFL</name>
<dbReference type="Proteomes" id="UP000050349">
    <property type="component" value="Unassembled WGS sequence"/>
</dbReference>
<dbReference type="RefSeq" id="WP_057397062.1">
    <property type="nucleotide sequence ID" value="NZ_LJXB01000068.1"/>
</dbReference>
<comment type="caution">
    <text evidence="1">The sequence shown here is derived from an EMBL/GenBank/DDBJ whole genome shotgun (WGS) entry which is preliminary data.</text>
</comment>
<accession>A0A0P8X3B6</accession>
<reference evidence="1 2" key="1">
    <citation type="submission" date="2015-09" db="EMBL/GenBank/DDBJ databases">
        <authorList>
            <person name="Jackson K.R."/>
            <person name="Lunt B.L."/>
            <person name="Fisher J.N.B."/>
            <person name="Gardner A.V."/>
            <person name="Bailey M.E."/>
            <person name="Deus L.M."/>
            <person name="Earl A.S."/>
            <person name="Gibby P.D."/>
            <person name="Hartmann K.A."/>
            <person name="Liu J.E."/>
            <person name="Manci A.M."/>
            <person name="Nielsen D.A."/>
            <person name="Solomon M.B."/>
            <person name="Breakwell D.P."/>
            <person name="Burnett S.H."/>
            <person name="Grose J.H."/>
        </authorList>
    </citation>
    <scope>NUCLEOTIDE SEQUENCE [LARGE SCALE GENOMIC DNA]</scope>
    <source>
        <strain evidence="1 2">S613</strain>
    </source>
</reference>
<dbReference type="EMBL" id="LJXB01000068">
    <property type="protein sequence ID" value="KPU60419.1"/>
    <property type="molecule type" value="Genomic_DNA"/>
</dbReference>